<sequence>MQLANIQVMIDEITSGFHSQKNKVVSVSINGKGYIYEIENKDVGLFFIKVEVNQPQRIEDIAATVFGGFDGYRFQGTKGIILDWQMEMPIGLVSIIGIPKSERMN</sequence>
<dbReference type="AlphaFoldDB" id="A0A179EV83"/>
<keyword evidence="2" id="KW-1185">Reference proteome</keyword>
<evidence type="ECO:0000313" key="2">
    <source>
        <dbReference type="Proteomes" id="UP000078516"/>
    </source>
</evidence>
<accession>A0A179EV83</accession>
<name>A0A179EV83_ENTTH</name>
<dbReference type="EMBL" id="LWMN01000001">
    <property type="protein sequence ID" value="OAQ57062.1"/>
    <property type="molecule type" value="Genomic_DNA"/>
</dbReference>
<dbReference type="Proteomes" id="UP000078516">
    <property type="component" value="Unassembled WGS sequence"/>
</dbReference>
<reference evidence="1 2" key="1">
    <citation type="submission" date="2016-04" db="EMBL/GenBank/DDBJ databases">
        <title>Draft genome of an Enterococcus thailandicus strain isolated from bovine feces.</title>
        <authorList>
            <person name="Beukers A.G."/>
            <person name="Zaheer R."/>
            <person name="Goji N."/>
            <person name="Cook S.R."/>
            <person name="Amoako K."/>
            <person name="Chaves A.V."/>
            <person name="Ward M.P."/>
            <person name="Mcallister T.A."/>
        </authorList>
    </citation>
    <scope>NUCLEOTIDE SEQUENCE [LARGE SCALE GENOMIC DNA]</scope>
    <source>
        <strain evidence="1 2">F0711D 46</strain>
    </source>
</reference>
<proteinExistence type="predicted"/>
<evidence type="ECO:0000313" key="1">
    <source>
        <dbReference type="EMBL" id="OAQ57062.1"/>
    </source>
</evidence>
<organism evidence="1 2">
    <name type="scientific">Enterococcus thailandicus</name>
    <dbReference type="NCBI Taxonomy" id="417368"/>
    <lineage>
        <taxon>Bacteria</taxon>
        <taxon>Bacillati</taxon>
        <taxon>Bacillota</taxon>
        <taxon>Bacilli</taxon>
        <taxon>Lactobacillales</taxon>
        <taxon>Enterococcaceae</taxon>
        <taxon>Enterococcus</taxon>
    </lineage>
</organism>
<gene>
    <name evidence="1" type="ORF">A6E74_01415</name>
</gene>
<protein>
    <submittedName>
        <fullName evidence="1">Uncharacterized protein</fullName>
    </submittedName>
</protein>
<dbReference type="RefSeq" id="WP_067480984.1">
    <property type="nucleotide sequence ID" value="NZ_LWMN01000001.1"/>
</dbReference>
<comment type="caution">
    <text evidence="1">The sequence shown here is derived from an EMBL/GenBank/DDBJ whole genome shotgun (WGS) entry which is preliminary data.</text>
</comment>